<dbReference type="PANTHER" id="PTHR11328:SF24">
    <property type="entry name" value="MAJOR FACILITATOR SUPERFAMILY (MFS) PROFILE DOMAIN-CONTAINING PROTEIN"/>
    <property type="match status" value="1"/>
</dbReference>
<evidence type="ECO:0000313" key="3">
    <source>
        <dbReference type="EMBL" id="MEI5688384.1"/>
    </source>
</evidence>
<feature type="transmembrane region" description="Helical" evidence="2">
    <location>
        <begin position="165"/>
        <end position="189"/>
    </location>
</feature>
<dbReference type="Proteomes" id="UP001367771">
    <property type="component" value="Unassembled WGS sequence"/>
</dbReference>
<sequence length="426" mass="43205">MQLGYSLGNLGKSVVLTVFDTFLLYYLVRIAGVAPLAAGGLLGAVMLWDGAADVGVAFLTDRSGHVGALRRLVLIGSPLCAISFWLIFTLPPADGSWPIALAVMLCRAGFALCDIGHNTLIVRFAADPRIAAGVSGMRLICSAGGVGLVGLATAAILTAPPAARAATIAAAAMIGGALYAGTLLVAVVATRRLPVPPTPGGERRSAAAVIGDLWRNPPFRRLLCLLPLQSGLVPLFVRALAFTGEATRGGAQWAGPALATIALAQALSLPVWMVAARWRRPQALLVLAHGAMLVALAMLAATLGAGVDVIGLTLIGIAQAGMNMAIWAMLAIAVHRGAGEGVMDEALPVGVFLAVIKASGGLGHALLALVVAAAACPRCGATPGMVATIAWLLPALGCGGVLWLVRGGRRSPAPLRVPETVASAPS</sequence>
<feature type="transmembrane region" description="Helical" evidence="2">
    <location>
        <begin position="96"/>
        <end position="115"/>
    </location>
</feature>
<feature type="transmembrane region" description="Helical" evidence="2">
    <location>
        <begin position="136"/>
        <end position="159"/>
    </location>
</feature>
<accession>A0ABU8H5N6</accession>
<comment type="caution">
    <text evidence="3">The sequence shown here is derived from an EMBL/GenBank/DDBJ whole genome shotgun (WGS) entry which is preliminary data.</text>
</comment>
<protein>
    <submittedName>
        <fullName evidence="3">MFS transporter</fullName>
    </submittedName>
</protein>
<comment type="similarity">
    <text evidence="1">Belongs to the sodium:galactoside symporter (TC 2.A.2) family.</text>
</comment>
<dbReference type="EMBL" id="JBBBDM010000009">
    <property type="protein sequence ID" value="MEI5688384.1"/>
    <property type="molecule type" value="Genomic_DNA"/>
</dbReference>
<dbReference type="RefSeq" id="WP_336545776.1">
    <property type="nucleotide sequence ID" value="NZ_JBBBDM010000009.1"/>
</dbReference>
<dbReference type="SUPFAM" id="SSF103473">
    <property type="entry name" value="MFS general substrate transporter"/>
    <property type="match status" value="2"/>
</dbReference>
<organism evidence="3 4">
    <name type="scientific">Sphingomonas kyungheensis</name>
    <dbReference type="NCBI Taxonomy" id="1069987"/>
    <lineage>
        <taxon>Bacteria</taxon>
        <taxon>Pseudomonadati</taxon>
        <taxon>Pseudomonadota</taxon>
        <taxon>Alphaproteobacteria</taxon>
        <taxon>Sphingomonadales</taxon>
        <taxon>Sphingomonadaceae</taxon>
        <taxon>Sphingomonas</taxon>
    </lineage>
</organism>
<evidence type="ECO:0000256" key="1">
    <source>
        <dbReference type="ARBA" id="ARBA00009617"/>
    </source>
</evidence>
<feature type="transmembrane region" description="Helical" evidence="2">
    <location>
        <begin position="309"/>
        <end position="334"/>
    </location>
</feature>
<reference evidence="3 4" key="1">
    <citation type="journal article" date="2013" name="Int. J. Syst. Evol. Microbiol.">
        <title>Sphingomonas kyungheensis sp. nov., a bacterium with ginsenoside-converting activity isolated from soil of a ginseng field.</title>
        <authorList>
            <person name="Son H.M."/>
            <person name="Yang J.E."/>
            <person name="Park Y."/>
            <person name="Han C.K."/>
            <person name="Kim S.G."/>
            <person name="Kook M."/>
            <person name="Yi T.H."/>
        </authorList>
    </citation>
    <scope>NUCLEOTIDE SEQUENCE [LARGE SCALE GENOMIC DNA]</scope>
    <source>
        <strain evidence="3 4">LMG 26582</strain>
    </source>
</reference>
<dbReference type="InterPro" id="IPR036259">
    <property type="entry name" value="MFS_trans_sf"/>
</dbReference>
<feature type="transmembrane region" description="Helical" evidence="2">
    <location>
        <begin position="23"/>
        <end position="48"/>
    </location>
</feature>
<keyword evidence="2" id="KW-0812">Transmembrane</keyword>
<keyword evidence="4" id="KW-1185">Reference proteome</keyword>
<feature type="transmembrane region" description="Helical" evidence="2">
    <location>
        <begin position="346"/>
        <end position="373"/>
    </location>
</feature>
<evidence type="ECO:0000256" key="2">
    <source>
        <dbReference type="SAM" id="Phobius"/>
    </source>
</evidence>
<proteinExistence type="inferred from homology"/>
<keyword evidence="2" id="KW-0472">Membrane</keyword>
<gene>
    <name evidence="3" type="ORF">V8201_14935</name>
</gene>
<dbReference type="Pfam" id="PF13347">
    <property type="entry name" value="MFS_2"/>
    <property type="match status" value="1"/>
</dbReference>
<name>A0ABU8H5N6_9SPHN</name>
<dbReference type="InterPro" id="IPR039672">
    <property type="entry name" value="MFS_2"/>
</dbReference>
<keyword evidence="2" id="KW-1133">Transmembrane helix</keyword>
<evidence type="ECO:0000313" key="4">
    <source>
        <dbReference type="Proteomes" id="UP001367771"/>
    </source>
</evidence>
<dbReference type="PANTHER" id="PTHR11328">
    <property type="entry name" value="MAJOR FACILITATOR SUPERFAMILY DOMAIN-CONTAINING PROTEIN"/>
    <property type="match status" value="1"/>
</dbReference>
<feature type="transmembrane region" description="Helical" evidence="2">
    <location>
        <begin position="69"/>
        <end position="90"/>
    </location>
</feature>
<feature type="transmembrane region" description="Helical" evidence="2">
    <location>
        <begin position="283"/>
        <end position="303"/>
    </location>
</feature>
<feature type="transmembrane region" description="Helical" evidence="2">
    <location>
        <begin position="253"/>
        <end position="276"/>
    </location>
</feature>
<feature type="transmembrane region" description="Helical" evidence="2">
    <location>
        <begin position="385"/>
        <end position="405"/>
    </location>
</feature>
<feature type="transmembrane region" description="Helical" evidence="2">
    <location>
        <begin position="222"/>
        <end position="241"/>
    </location>
</feature>